<dbReference type="AlphaFoldDB" id="A0AAW2WRW4"/>
<gene>
    <name evidence="1" type="ORF">Slati_2168400</name>
</gene>
<comment type="caution">
    <text evidence="1">The sequence shown here is derived from an EMBL/GenBank/DDBJ whole genome shotgun (WGS) entry which is preliminary data.</text>
</comment>
<evidence type="ECO:0008006" key="2">
    <source>
        <dbReference type="Google" id="ProtNLM"/>
    </source>
</evidence>
<dbReference type="EMBL" id="JACGWN010000007">
    <property type="protein sequence ID" value="KAL0444457.1"/>
    <property type="molecule type" value="Genomic_DNA"/>
</dbReference>
<proteinExistence type="predicted"/>
<organism evidence="1">
    <name type="scientific">Sesamum latifolium</name>
    <dbReference type="NCBI Taxonomy" id="2727402"/>
    <lineage>
        <taxon>Eukaryota</taxon>
        <taxon>Viridiplantae</taxon>
        <taxon>Streptophyta</taxon>
        <taxon>Embryophyta</taxon>
        <taxon>Tracheophyta</taxon>
        <taxon>Spermatophyta</taxon>
        <taxon>Magnoliopsida</taxon>
        <taxon>eudicotyledons</taxon>
        <taxon>Gunneridae</taxon>
        <taxon>Pentapetalae</taxon>
        <taxon>asterids</taxon>
        <taxon>lamiids</taxon>
        <taxon>Lamiales</taxon>
        <taxon>Pedaliaceae</taxon>
        <taxon>Sesamum</taxon>
    </lineage>
</organism>
<reference evidence="1" key="2">
    <citation type="journal article" date="2024" name="Plant">
        <title>Genomic evolution and insights into agronomic trait innovations of Sesamum species.</title>
        <authorList>
            <person name="Miao H."/>
            <person name="Wang L."/>
            <person name="Qu L."/>
            <person name="Liu H."/>
            <person name="Sun Y."/>
            <person name="Le M."/>
            <person name="Wang Q."/>
            <person name="Wei S."/>
            <person name="Zheng Y."/>
            <person name="Lin W."/>
            <person name="Duan Y."/>
            <person name="Cao H."/>
            <person name="Xiong S."/>
            <person name="Wang X."/>
            <person name="Wei L."/>
            <person name="Li C."/>
            <person name="Ma Q."/>
            <person name="Ju M."/>
            <person name="Zhao R."/>
            <person name="Li G."/>
            <person name="Mu C."/>
            <person name="Tian Q."/>
            <person name="Mei H."/>
            <person name="Zhang T."/>
            <person name="Gao T."/>
            <person name="Zhang H."/>
        </authorList>
    </citation>
    <scope>NUCLEOTIDE SEQUENCE</scope>
    <source>
        <strain evidence="1">KEN1</strain>
    </source>
</reference>
<protein>
    <recommendedName>
        <fullName evidence="2">Copia protein</fullName>
    </recommendedName>
</protein>
<dbReference type="PANTHER" id="PTHR11439:SF483">
    <property type="entry name" value="PEPTIDE SYNTHASE GLIP-LIKE, PUTATIVE (AFU_ORTHOLOGUE AFUA_3G12920)-RELATED"/>
    <property type="match status" value="1"/>
</dbReference>
<reference evidence="1" key="1">
    <citation type="submission" date="2020-06" db="EMBL/GenBank/DDBJ databases">
        <authorList>
            <person name="Li T."/>
            <person name="Hu X."/>
            <person name="Zhang T."/>
            <person name="Song X."/>
            <person name="Zhang H."/>
            <person name="Dai N."/>
            <person name="Sheng W."/>
            <person name="Hou X."/>
            <person name="Wei L."/>
        </authorList>
    </citation>
    <scope>NUCLEOTIDE SEQUENCE</scope>
    <source>
        <strain evidence="1">KEN1</strain>
        <tissue evidence="1">Leaf</tissue>
    </source>
</reference>
<dbReference type="PANTHER" id="PTHR11439">
    <property type="entry name" value="GAG-POL-RELATED RETROTRANSPOSON"/>
    <property type="match status" value="1"/>
</dbReference>
<name>A0AAW2WRW4_9LAMI</name>
<sequence length="121" mass="13997">MALSICEAEYVAATMATQECLWIRRLIRENANHPIQIFCDNESAIKLAENPVFHARSKHIETNYHLFERVLSQDIELQKIRTEKQVADIFTKALARAKFEEFRKALGVINNKLALREAVKN</sequence>
<dbReference type="CDD" id="cd09272">
    <property type="entry name" value="RNase_HI_RT_Ty1"/>
    <property type="match status" value="1"/>
</dbReference>
<evidence type="ECO:0000313" key="1">
    <source>
        <dbReference type="EMBL" id="KAL0444457.1"/>
    </source>
</evidence>
<accession>A0AAW2WRW4</accession>